<sequence length="635" mass="72580">MDRAYINNGQLLMQKTSPPTKYKELDIEEKILGDQRFLDLRTYFNFDFSIFFNSPATAQQEGSGTHSFKKFKKDQEKKKSELARAIFKTEKFLSPGKDIETHASFLMQLPKSHFNFELLSKHIRKFEGYAKSCINRKDANAQSLASIAVPALIQPLYHWSEALNDDQRKSLMLQFEELIHNINRVLPPATITSGSAEFKSYILFAYMVTAEILTHGLSSAILAYNLVYFRQQSVSTWANIHPRERLLFSVITLHIFLRFYNKSDSFSPKYGFSHNTFTDLHALMYDAYDACSSLGLITAGQVFMWIVERIESEALAYNDLAGGRRALKGLTPTETRSVVELVKRFSSYRIPVTVERVERFLAQFVTTGRIRAVLKLLNHLKFYPLWQLGEAMENMLRIESRSHGKIVVAPLGDRTGSTAIINYLISHSELTGIVFADDLAHAIRLTEAGDRIYFVDDCTLSGTQSIHIMQELMGERVLKPHHTKHCDTLSKTQQADVCKRTLVFTYCLACDTAINRMKDELSKLHDGKINFEIIYDIPEPSKSKAFTSASAVPWESQAERDDLKEYCSDAGYSILEKIAIDKGWNEERRLESSLGYSDFQRLLVFPYSVPKTTLPILWKEGDSGFRWTPLFPVLD</sequence>
<proteinExistence type="predicted"/>
<dbReference type="EMBL" id="CP101700">
    <property type="protein sequence ID" value="UUC19559.1"/>
    <property type="molecule type" value="Genomic_DNA"/>
</dbReference>
<dbReference type="Proteomes" id="UP001058744">
    <property type="component" value="Chromosome"/>
</dbReference>
<reference evidence="2" key="1">
    <citation type="submission" date="2022-07" db="EMBL/GenBank/DDBJ databases">
        <title>Complete genome of MD9.</title>
        <authorList>
            <person name="Cao G."/>
        </authorList>
    </citation>
    <scope>NUCLEOTIDE SEQUENCE</scope>
    <source>
        <strain evidence="2">MD9</strain>
    </source>
</reference>
<gene>
    <name evidence="2" type="ORF">NOV18_03365</name>
</gene>
<dbReference type="InterPro" id="IPR056920">
    <property type="entry name" value="PRTase-CE"/>
</dbReference>
<dbReference type="RefSeq" id="WP_152976797.1">
    <property type="nucleotide sequence ID" value="NZ_CP101700.1"/>
</dbReference>
<protein>
    <recommendedName>
        <fullName evidence="1">PRTase-CE domain-containing protein</fullName>
    </recommendedName>
</protein>
<feature type="domain" description="PRTase-CE" evidence="1">
    <location>
        <begin position="357"/>
        <end position="632"/>
    </location>
</feature>
<evidence type="ECO:0000313" key="2">
    <source>
        <dbReference type="EMBL" id="UUC19559.1"/>
    </source>
</evidence>
<evidence type="ECO:0000259" key="1">
    <source>
        <dbReference type="Pfam" id="PF24390"/>
    </source>
</evidence>
<organism evidence="2 3">
    <name type="scientific">Pseudomonas asiatica</name>
    <dbReference type="NCBI Taxonomy" id="2219225"/>
    <lineage>
        <taxon>Bacteria</taxon>
        <taxon>Pseudomonadati</taxon>
        <taxon>Pseudomonadota</taxon>
        <taxon>Gammaproteobacteria</taxon>
        <taxon>Pseudomonadales</taxon>
        <taxon>Pseudomonadaceae</taxon>
        <taxon>Pseudomonas</taxon>
    </lineage>
</organism>
<dbReference type="Pfam" id="PF24390">
    <property type="entry name" value="PRTase-CE"/>
    <property type="match status" value="1"/>
</dbReference>
<name>A0AAJ5ILP9_9PSED</name>
<evidence type="ECO:0000313" key="3">
    <source>
        <dbReference type="Proteomes" id="UP001058744"/>
    </source>
</evidence>
<dbReference type="AlphaFoldDB" id="A0AAJ5ILP9"/>
<accession>A0AAJ5ILP9</accession>